<feature type="signal peptide" evidence="1">
    <location>
        <begin position="1"/>
        <end position="19"/>
    </location>
</feature>
<evidence type="ECO:0000313" key="3">
    <source>
        <dbReference type="Proteomes" id="UP000054166"/>
    </source>
</evidence>
<keyword evidence="1" id="KW-0732">Signal</keyword>
<dbReference type="Proteomes" id="UP000054166">
    <property type="component" value="Unassembled WGS sequence"/>
</dbReference>
<dbReference type="AlphaFoldDB" id="A0A0C3BUC3"/>
<protein>
    <submittedName>
        <fullName evidence="2">Uncharacterized protein</fullName>
    </submittedName>
</protein>
<feature type="chain" id="PRO_5002172831" evidence="1">
    <location>
        <begin position="20"/>
        <end position="58"/>
    </location>
</feature>
<organism evidence="2 3">
    <name type="scientific">Piloderma croceum (strain F 1598)</name>
    <dbReference type="NCBI Taxonomy" id="765440"/>
    <lineage>
        <taxon>Eukaryota</taxon>
        <taxon>Fungi</taxon>
        <taxon>Dikarya</taxon>
        <taxon>Basidiomycota</taxon>
        <taxon>Agaricomycotina</taxon>
        <taxon>Agaricomycetes</taxon>
        <taxon>Agaricomycetidae</taxon>
        <taxon>Atheliales</taxon>
        <taxon>Atheliaceae</taxon>
        <taxon>Piloderma</taxon>
    </lineage>
</organism>
<dbReference type="EMBL" id="KN833001">
    <property type="protein sequence ID" value="KIM80957.1"/>
    <property type="molecule type" value="Genomic_DNA"/>
</dbReference>
<evidence type="ECO:0000256" key="1">
    <source>
        <dbReference type="SAM" id="SignalP"/>
    </source>
</evidence>
<gene>
    <name evidence="2" type="ORF">PILCRDRAFT_508614</name>
</gene>
<proteinExistence type="predicted"/>
<evidence type="ECO:0000313" key="2">
    <source>
        <dbReference type="EMBL" id="KIM80957.1"/>
    </source>
</evidence>
<name>A0A0C3BUC3_PILCF</name>
<dbReference type="HOGENOM" id="CLU_2979907_0_0_1"/>
<dbReference type="InParanoid" id="A0A0C3BUC3"/>
<reference evidence="2 3" key="1">
    <citation type="submission" date="2014-04" db="EMBL/GenBank/DDBJ databases">
        <authorList>
            <consortium name="DOE Joint Genome Institute"/>
            <person name="Kuo A."/>
            <person name="Tarkka M."/>
            <person name="Buscot F."/>
            <person name="Kohler A."/>
            <person name="Nagy L.G."/>
            <person name="Floudas D."/>
            <person name="Copeland A."/>
            <person name="Barry K.W."/>
            <person name="Cichocki N."/>
            <person name="Veneault-Fourrey C."/>
            <person name="LaButti K."/>
            <person name="Lindquist E.A."/>
            <person name="Lipzen A."/>
            <person name="Lundell T."/>
            <person name="Morin E."/>
            <person name="Murat C."/>
            <person name="Sun H."/>
            <person name="Tunlid A."/>
            <person name="Henrissat B."/>
            <person name="Grigoriev I.V."/>
            <person name="Hibbett D.S."/>
            <person name="Martin F."/>
            <person name="Nordberg H.P."/>
            <person name="Cantor M.N."/>
            <person name="Hua S.X."/>
        </authorList>
    </citation>
    <scope>NUCLEOTIDE SEQUENCE [LARGE SCALE GENOMIC DNA]</scope>
    <source>
        <strain evidence="2 3">F 1598</strain>
    </source>
</reference>
<accession>A0A0C3BUC3</accession>
<reference evidence="3" key="2">
    <citation type="submission" date="2015-01" db="EMBL/GenBank/DDBJ databases">
        <title>Evolutionary Origins and Diversification of the Mycorrhizal Mutualists.</title>
        <authorList>
            <consortium name="DOE Joint Genome Institute"/>
            <consortium name="Mycorrhizal Genomics Consortium"/>
            <person name="Kohler A."/>
            <person name="Kuo A."/>
            <person name="Nagy L.G."/>
            <person name="Floudas D."/>
            <person name="Copeland A."/>
            <person name="Barry K.W."/>
            <person name="Cichocki N."/>
            <person name="Veneault-Fourrey C."/>
            <person name="LaButti K."/>
            <person name="Lindquist E.A."/>
            <person name="Lipzen A."/>
            <person name="Lundell T."/>
            <person name="Morin E."/>
            <person name="Murat C."/>
            <person name="Riley R."/>
            <person name="Ohm R."/>
            <person name="Sun H."/>
            <person name="Tunlid A."/>
            <person name="Henrissat B."/>
            <person name="Grigoriev I.V."/>
            <person name="Hibbett D.S."/>
            <person name="Martin F."/>
        </authorList>
    </citation>
    <scope>NUCLEOTIDE SEQUENCE [LARGE SCALE GENOMIC DNA]</scope>
    <source>
        <strain evidence="3">F 1598</strain>
    </source>
</reference>
<sequence length="58" mass="6786">MGVFLFVLVYCELFPVVINNLHQTQPFIIYLHTCVVLPLMVRSRPGHPIHLHRNTTEM</sequence>
<keyword evidence="3" id="KW-1185">Reference proteome</keyword>